<reference evidence="17" key="1">
    <citation type="journal article" date="2020" name="Fungal Divers.">
        <title>Resolving the Mortierellaceae phylogeny through synthesis of multi-gene phylogenetics and phylogenomics.</title>
        <authorList>
            <person name="Vandepol N."/>
            <person name="Liber J."/>
            <person name="Desiro A."/>
            <person name="Na H."/>
            <person name="Kennedy M."/>
            <person name="Barry K."/>
            <person name="Grigoriev I.V."/>
            <person name="Miller A.N."/>
            <person name="O'Donnell K."/>
            <person name="Stajich J.E."/>
            <person name="Bonito G."/>
        </authorList>
    </citation>
    <scope>NUCLEOTIDE SEQUENCE</scope>
    <source>
        <strain evidence="17">NRRL 2769</strain>
    </source>
</reference>
<feature type="repeat" description="WD" evidence="13">
    <location>
        <begin position="295"/>
        <end position="336"/>
    </location>
</feature>
<evidence type="ECO:0000256" key="5">
    <source>
        <dbReference type="ARBA" id="ARBA00022605"/>
    </source>
</evidence>
<dbReference type="PRINTS" id="PR00320">
    <property type="entry name" value="GPROTEINBRPT"/>
</dbReference>
<keyword evidence="18" id="KW-1185">Reference proteome</keyword>
<evidence type="ECO:0000256" key="9">
    <source>
        <dbReference type="ARBA" id="ARBA00023167"/>
    </source>
</evidence>
<evidence type="ECO:0000256" key="4">
    <source>
        <dbReference type="ARBA" id="ARBA00022603"/>
    </source>
</evidence>
<dbReference type="PROSITE" id="PS50082">
    <property type="entry name" value="WD_REPEATS_2"/>
    <property type="match status" value="7"/>
</dbReference>
<proteinExistence type="inferred from homology"/>
<dbReference type="CDD" id="cd11642">
    <property type="entry name" value="SUMT"/>
    <property type="match status" value="1"/>
</dbReference>
<comment type="similarity">
    <text evidence="1 14">Belongs to the precorrin methyltransferase family.</text>
</comment>
<evidence type="ECO:0000256" key="8">
    <source>
        <dbReference type="ARBA" id="ARBA00022737"/>
    </source>
</evidence>
<keyword evidence="4 14" id="KW-0489">Methyltransferase</keyword>
<evidence type="ECO:0000256" key="11">
    <source>
        <dbReference type="ARBA" id="ARBA00052360"/>
    </source>
</evidence>
<comment type="function">
    <text evidence="12">Siroheme synthase involved in methionine biosynthesis.</text>
</comment>
<dbReference type="EMBL" id="JAAAID010001154">
    <property type="protein sequence ID" value="KAG0011410.1"/>
    <property type="molecule type" value="Genomic_DNA"/>
</dbReference>
<gene>
    <name evidence="17" type="ORF">BGZ80_000713</name>
</gene>
<dbReference type="GO" id="GO:0032259">
    <property type="term" value="P:methylation"/>
    <property type="evidence" value="ECO:0007669"/>
    <property type="project" value="UniProtKB-KW"/>
</dbReference>
<feature type="repeat" description="WD" evidence="13">
    <location>
        <begin position="127"/>
        <end position="168"/>
    </location>
</feature>
<evidence type="ECO:0000256" key="1">
    <source>
        <dbReference type="ARBA" id="ARBA00005879"/>
    </source>
</evidence>
<dbReference type="InterPro" id="IPR000878">
    <property type="entry name" value="4pyrrol_Mease"/>
</dbReference>
<dbReference type="InterPro" id="IPR014777">
    <property type="entry name" value="4pyrrole_Mease_sub1"/>
</dbReference>
<evidence type="ECO:0000256" key="6">
    <source>
        <dbReference type="ARBA" id="ARBA00022679"/>
    </source>
</evidence>
<evidence type="ECO:0000256" key="14">
    <source>
        <dbReference type="RuleBase" id="RU003960"/>
    </source>
</evidence>
<dbReference type="InterPro" id="IPR003043">
    <property type="entry name" value="Uropor_MeTrfase_CS"/>
</dbReference>
<feature type="domain" description="Tetrapyrrole methylase" evidence="16">
    <location>
        <begin position="631"/>
        <end position="834"/>
    </location>
</feature>
<evidence type="ECO:0000256" key="15">
    <source>
        <dbReference type="SAM" id="MobiDB-lite"/>
    </source>
</evidence>
<dbReference type="EC" id="2.1.1.107" evidence="2"/>
<keyword evidence="5" id="KW-0028">Amino-acid biosynthesis</keyword>
<dbReference type="InterPro" id="IPR001680">
    <property type="entry name" value="WD40_rpt"/>
</dbReference>
<feature type="repeat" description="WD" evidence="13">
    <location>
        <begin position="211"/>
        <end position="252"/>
    </location>
</feature>
<evidence type="ECO:0000256" key="10">
    <source>
        <dbReference type="ARBA" id="ARBA00023244"/>
    </source>
</evidence>
<dbReference type="Gene3D" id="3.40.1010.10">
    <property type="entry name" value="Cobalt-precorrin-4 Transmethylase, Domain 1"/>
    <property type="match status" value="1"/>
</dbReference>
<protein>
    <recommendedName>
        <fullName evidence="2">uroporphyrinogen-III C-methyltransferase</fullName>
        <ecNumber evidence="2">2.1.1.107</ecNumber>
    </recommendedName>
</protein>
<dbReference type="InterPro" id="IPR036322">
    <property type="entry name" value="WD40_repeat_dom_sf"/>
</dbReference>
<keyword evidence="3 13" id="KW-0853">WD repeat</keyword>
<evidence type="ECO:0000313" key="17">
    <source>
        <dbReference type="EMBL" id="KAG0011410.1"/>
    </source>
</evidence>
<feature type="repeat" description="WD" evidence="13">
    <location>
        <begin position="379"/>
        <end position="412"/>
    </location>
</feature>
<dbReference type="InterPro" id="IPR015943">
    <property type="entry name" value="WD40/YVTN_repeat-like_dom_sf"/>
</dbReference>
<evidence type="ECO:0000256" key="7">
    <source>
        <dbReference type="ARBA" id="ARBA00022691"/>
    </source>
</evidence>
<dbReference type="Gene3D" id="3.30.950.10">
    <property type="entry name" value="Methyltransferase, Cobalt-precorrin-4 Transmethylase, Domain 2"/>
    <property type="match status" value="1"/>
</dbReference>
<evidence type="ECO:0000259" key="16">
    <source>
        <dbReference type="Pfam" id="PF00590"/>
    </source>
</evidence>
<accession>A0A9P6MSI3</accession>
<dbReference type="SUPFAM" id="SSF53790">
    <property type="entry name" value="Tetrapyrrole methylase"/>
    <property type="match status" value="1"/>
</dbReference>
<evidence type="ECO:0000256" key="2">
    <source>
        <dbReference type="ARBA" id="ARBA00012162"/>
    </source>
</evidence>
<dbReference type="CDD" id="cd00200">
    <property type="entry name" value="WD40"/>
    <property type="match status" value="1"/>
</dbReference>
<evidence type="ECO:0000313" key="18">
    <source>
        <dbReference type="Proteomes" id="UP000703661"/>
    </source>
</evidence>
<evidence type="ECO:0000256" key="3">
    <source>
        <dbReference type="ARBA" id="ARBA00022574"/>
    </source>
</evidence>
<feature type="repeat" description="WD" evidence="13">
    <location>
        <begin position="169"/>
        <end position="210"/>
    </location>
</feature>
<dbReference type="PROSITE" id="PS00678">
    <property type="entry name" value="WD_REPEATS_1"/>
    <property type="match status" value="6"/>
</dbReference>
<dbReference type="PANTHER" id="PTHR19848">
    <property type="entry name" value="WD40 REPEAT PROTEIN"/>
    <property type="match status" value="1"/>
</dbReference>
<keyword evidence="7" id="KW-0949">S-adenosyl-L-methionine</keyword>
<dbReference type="InterPro" id="IPR019775">
    <property type="entry name" value="WD40_repeat_CS"/>
</dbReference>
<evidence type="ECO:0000256" key="13">
    <source>
        <dbReference type="PROSITE-ProRule" id="PRU00221"/>
    </source>
</evidence>
<dbReference type="SUPFAM" id="SSF50978">
    <property type="entry name" value="WD40 repeat-like"/>
    <property type="match status" value="1"/>
</dbReference>
<dbReference type="GO" id="GO:0004851">
    <property type="term" value="F:uroporphyrin-III C-methyltransferase activity"/>
    <property type="evidence" value="ECO:0007669"/>
    <property type="project" value="UniProtKB-EC"/>
</dbReference>
<dbReference type="GO" id="GO:0009086">
    <property type="term" value="P:methionine biosynthetic process"/>
    <property type="evidence" value="ECO:0007669"/>
    <property type="project" value="UniProtKB-KW"/>
</dbReference>
<dbReference type="Proteomes" id="UP000703661">
    <property type="component" value="Unassembled WGS sequence"/>
</dbReference>
<dbReference type="FunFam" id="3.30.950.10:FF:000005">
    <property type="entry name" value="Uroporphyrin-III c-methyltransferase, putative"/>
    <property type="match status" value="1"/>
</dbReference>
<dbReference type="Pfam" id="PF00400">
    <property type="entry name" value="WD40"/>
    <property type="match status" value="7"/>
</dbReference>
<feature type="region of interest" description="Disordered" evidence="15">
    <location>
        <begin position="591"/>
        <end position="611"/>
    </location>
</feature>
<dbReference type="Pfam" id="PF00590">
    <property type="entry name" value="TP_methylase"/>
    <property type="match status" value="1"/>
</dbReference>
<dbReference type="SMART" id="SM00320">
    <property type="entry name" value="WD40"/>
    <property type="match status" value="8"/>
</dbReference>
<evidence type="ECO:0000256" key="12">
    <source>
        <dbReference type="ARBA" id="ARBA00055636"/>
    </source>
</evidence>
<keyword evidence="6 14" id="KW-0808">Transferase</keyword>
<dbReference type="GO" id="GO:0019354">
    <property type="term" value="P:siroheme biosynthetic process"/>
    <property type="evidence" value="ECO:0007669"/>
    <property type="project" value="InterPro"/>
</dbReference>
<dbReference type="InterPro" id="IPR014776">
    <property type="entry name" value="4pyrrole_Mease_sub2"/>
</dbReference>
<comment type="catalytic activity">
    <reaction evidence="11">
        <text>uroporphyrinogen III + 2 S-adenosyl-L-methionine = precorrin-2 + 2 S-adenosyl-L-homocysteine + H(+)</text>
        <dbReference type="Rhea" id="RHEA:32459"/>
        <dbReference type="ChEBI" id="CHEBI:15378"/>
        <dbReference type="ChEBI" id="CHEBI:57308"/>
        <dbReference type="ChEBI" id="CHEBI:57856"/>
        <dbReference type="ChEBI" id="CHEBI:58827"/>
        <dbReference type="ChEBI" id="CHEBI:59789"/>
        <dbReference type="EC" id="2.1.1.107"/>
    </reaction>
</comment>
<dbReference type="InterPro" id="IPR035996">
    <property type="entry name" value="4pyrrol_Methylase_sf"/>
</dbReference>
<name>A0A9P6MSI3_9FUNG</name>
<keyword evidence="10" id="KW-0627">Porphyrin biosynthesis</keyword>
<dbReference type="InterPro" id="IPR020472">
    <property type="entry name" value="WD40_PAC1"/>
</dbReference>
<dbReference type="FunFam" id="3.40.1010.10:FF:000006">
    <property type="entry name" value="Siroheme synthase, putative"/>
    <property type="match status" value="1"/>
</dbReference>
<keyword evidence="9" id="KW-0486">Methionine biosynthesis</keyword>
<dbReference type="PANTHER" id="PTHR19848:SF8">
    <property type="entry name" value="F-BOX AND WD REPEAT DOMAIN CONTAINING 7"/>
    <property type="match status" value="1"/>
</dbReference>
<sequence>MAFLKRLAAAIYKEQAGYPVVEHSHFRDEGTWKEDLFGQDDAKELLHEACPLVRIGNQYRFIHRSLLEYAVSRAALWMKSMWILNNPCWTHPWPGETVEEPSILRFLEEDMTVRIWQVETGDCDHTLSGHNDTVLSLVYSPKGDQIASSNGNKTVRLWDVKTGNCYRILRGHIGGIYALVYSPEGDQIASGGFDKAIQLWDVEAGDCRHTLGGHSWEAWSLQYAPQGNQISCAGRDKTVQLWDIETGTLHRILTGHSDRVWSAMYSPEGSHIVSGGWDKTVQLWDVETGSCRQILCGHSDLVFMAAYSPEDDQITSSSSDKTVRLWDVEIGSCRYTFSGHDAEVWRVIFSPKEGQIVTCNGDKTVRLWDVETGTCRRTLSGHGGYVIRVVYCDQTVSGSLDKTVRVWDVSTGLCQIIIQGFSGPLTTVACKESSKGYYSLTTSEDNSVRQCEITKSAEGCKALLNWGSRHAMLTVSEASIGDVQGLSAELPAKGTDLTDSDLQFRSLLPKTWRYRDFRTVPLLVFLVEEPLPQSQKPLNDNASDLAYEDILILHRHILRRTNTDRTRSSFTNTIELGNGVNDKTIKDITNDNEQRHNMNNPYDSPPTSPRSVAYNTETANDSSRPRGEIKLIGAGPGDPDLLTMSAYKSITSWADIVLADKLVSKEILALVTCTLFIANKDKGCQASGQHELFERATQALKEGKRVVRLKQGDPFIFGRGGEEFLFFRRLGYEPTIVPGLSSSISGPLLANIPLTHRGTASQFLVCTGTGSLDSIPEMPPYAAHRTTVFLMALHRLEALIQDLVRIGYPRELPVAIVEKASSRDQRCIKATVGTVVQVVKEVGYNPPGILVAGWSCDVLAQETSPLEFENLLGSTA</sequence>
<dbReference type="PROSITE" id="PS50294">
    <property type="entry name" value="WD_REPEATS_REGION"/>
    <property type="match status" value="7"/>
</dbReference>
<dbReference type="AlphaFoldDB" id="A0A9P6MSI3"/>
<keyword evidence="8" id="KW-0677">Repeat</keyword>
<organism evidence="17 18">
    <name type="scientific">Entomortierella chlamydospora</name>
    <dbReference type="NCBI Taxonomy" id="101097"/>
    <lineage>
        <taxon>Eukaryota</taxon>
        <taxon>Fungi</taxon>
        <taxon>Fungi incertae sedis</taxon>
        <taxon>Mucoromycota</taxon>
        <taxon>Mortierellomycotina</taxon>
        <taxon>Mortierellomycetes</taxon>
        <taxon>Mortierellales</taxon>
        <taxon>Mortierellaceae</taxon>
        <taxon>Entomortierella</taxon>
    </lineage>
</organism>
<dbReference type="PROSITE" id="PS00840">
    <property type="entry name" value="SUMT_2"/>
    <property type="match status" value="1"/>
</dbReference>
<feature type="repeat" description="WD" evidence="13">
    <location>
        <begin position="253"/>
        <end position="294"/>
    </location>
</feature>
<dbReference type="Gene3D" id="2.130.10.10">
    <property type="entry name" value="YVTN repeat-like/Quinoprotein amine dehydrogenase"/>
    <property type="match status" value="3"/>
</dbReference>
<feature type="repeat" description="WD" evidence="13">
    <location>
        <begin position="337"/>
        <end position="378"/>
    </location>
</feature>
<dbReference type="InterPro" id="IPR006366">
    <property type="entry name" value="CobA/CysG_C"/>
</dbReference>
<comment type="caution">
    <text evidence="17">The sequence shown here is derived from an EMBL/GenBank/DDBJ whole genome shotgun (WGS) entry which is preliminary data.</text>
</comment>
<dbReference type="NCBIfam" id="TIGR01469">
    <property type="entry name" value="cobA_cysG_Cterm"/>
    <property type="match status" value="1"/>
</dbReference>